<dbReference type="InterPro" id="IPR010067">
    <property type="entry name" value="ABC_SsuA_sub-bd"/>
</dbReference>
<feature type="signal peptide" evidence="5">
    <location>
        <begin position="1"/>
        <end position="22"/>
    </location>
</feature>
<dbReference type="AlphaFoldDB" id="A0A1H8WUE2"/>
<feature type="chain" id="PRO_5039544670" evidence="5">
    <location>
        <begin position="23"/>
        <end position="348"/>
    </location>
</feature>
<dbReference type="InterPro" id="IPR015168">
    <property type="entry name" value="SsuA/THI5"/>
</dbReference>
<accession>A0A1H8WUE2</accession>
<dbReference type="SMART" id="SM00062">
    <property type="entry name" value="PBPb"/>
    <property type="match status" value="1"/>
</dbReference>
<proteinExistence type="inferred from homology"/>
<dbReference type="OrthoDB" id="9815602at2"/>
<dbReference type="CDD" id="cd13560">
    <property type="entry name" value="PBP2_taurine"/>
    <property type="match status" value="1"/>
</dbReference>
<evidence type="ECO:0000256" key="4">
    <source>
        <dbReference type="ARBA" id="ARBA00022729"/>
    </source>
</evidence>
<dbReference type="NCBIfam" id="TIGR01728">
    <property type="entry name" value="SsuA_fam"/>
    <property type="match status" value="1"/>
</dbReference>
<dbReference type="GO" id="GO:0042918">
    <property type="term" value="P:alkanesulfonate transmembrane transport"/>
    <property type="evidence" value="ECO:0007669"/>
    <property type="project" value="TreeGrafter"/>
</dbReference>
<keyword evidence="8" id="KW-1185">Reference proteome</keyword>
<evidence type="ECO:0000313" key="7">
    <source>
        <dbReference type="EMBL" id="SEP31252.1"/>
    </source>
</evidence>
<comment type="subcellular location">
    <subcellularLocation>
        <location evidence="1">Periplasm</location>
    </subcellularLocation>
</comment>
<name>A0A1H8WUE2_9FIRM</name>
<evidence type="ECO:0000256" key="1">
    <source>
        <dbReference type="ARBA" id="ARBA00004418"/>
    </source>
</evidence>
<evidence type="ECO:0000256" key="5">
    <source>
        <dbReference type="SAM" id="SignalP"/>
    </source>
</evidence>
<dbReference type="InterPro" id="IPR001638">
    <property type="entry name" value="Solute-binding_3/MltF_N"/>
</dbReference>
<evidence type="ECO:0000259" key="6">
    <source>
        <dbReference type="SMART" id="SM00062"/>
    </source>
</evidence>
<organism evidence="7 8">
    <name type="scientific">Propionispora vibrioides</name>
    <dbReference type="NCBI Taxonomy" id="112903"/>
    <lineage>
        <taxon>Bacteria</taxon>
        <taxon>Bacillati</taxon>
        <taxon>Bacillota</taxon>
        <taxon>Negativicutes</taxon>
        <taxon>Selenomonadales</taxon>
        <taxon>Sporomusaceae</taxon>
        <taxon>Propionispora</taxon>
    </lineage>
</organism>
<evidence type="ECO:0000256" key="3">
    <source>
        <dbReference type="ARBA" id="ARBA00022448"/>
    </source>
</evidence>
<dbReference type="PANTHER" id="PTHR30024:SF47">
    <property type="entry name" value="TAURINE-BINDING PERIPLASMIC PROTEIN"/>
    <property type="match status" value="1"/>
</dbReference>
<dbReference type="Gene3D" id="3.40.190.10">
    <property type="entry name" value="Periplasmic binding protein-like II"/>
    <property type="match status" value="2"/>
</dbReference>
<dbReference type="GO" id="GO:0016020">
    <property type="term" value="C:membrane"/>
    <property type="evidence" value="ECO:0007669"/>
    <property type="project" value="InterPro"/>
</dbReference>
<gene>
    <name evidence="7" type="ORF">SAMN04490178_11823</name>
</gene>
<dbReference type="Pfam" id="PF09084">
    <property type="entry name" value="NMT1"/>
    <property type="match status" value="1"/>
</dbReference>
<dbReference type="GO" id="GO:0042626">
    <property type="term" value="F:ATPase-coupled transmembrane transporter activity"/>
    <property type="evidence" value="ECO:0007669"/>
    <property type="project" value="InterPro"/>
</dbReference>
<feature type="domain" description="Solute-binding protein family 3/N-terminal" evidence="6">
    <location>
        <begin position="43"/>
        <end position="302"/>
    </location>
</feature>
<dbReference type="SUPFAM" id="SSF53850">
    <property type="entry name" value="Periplasmic binding protein-like II"/>
    <property type="match status" value="1"/>
</dbReference>
<dbReference type="RefSeq" id="WP_091748673.1">
    <property type="nucleotide sequence ID" value="NZ_FODY01000018.1"/>
</dbReference>
<dbReference type="PANTHER" id="PTHR30024">
    <property type="entry name" value="ALIPHATIC SULFONATES-BINDING PROTEIN-RELATED"/>
    <property type="match status" value="1"/>
</dbReference>
<comment type="similarity">
    <text evidence="2">Belongs to the bacterial solute-binding protein SsuA/TauA family.</text>
</comment>
<dbReference type="EMBL" id="FODY01000018">
    <property type="protein sequence ID" value="SEP31252.1"/>
    <property type="molecule type" value="Genomic_DNA"/>
</dbReference>
<reference evidence="7 8" key="1">
    <citation type="submission" date="2016-10" db="EMBL/GenBank/DDBJ databases">
        <authorList>
            <person name="de Groot N.N."/>
        </authorList>
    </citation>
    <scope>NUCLEOTIDE SEQUENCE [LARGE SCALE GENOMIC DNA]</scope>
    <source>
        <strain evidence="7 8">DSM 13305</strain>
    </source>
</reference>
<dbReference type="Proteomes" id="UP000198847">
    <property type="component" value="Unassembled WGS sequence"/>
</dbReference>
<sequence>MKQKLKRLLLASGLILALAVQLTGCGKSPDTKTAATEAAKPEVVNIGFQDIPNDEIVAKVKNWYESELGVKVNFKKFDSGRDVNNAFASKSIDIALVGTTPAAVGIAKGVGYEVFWIHDVIGAAESLAVKNSANINSIKDLKGKKVAVPFSSTAHYSLLNALKLEGVNPSEVKILDMQPPDIFAAWQRGDIDAAYVWNPVLGKLLADGKTLTDSGKLAEKGIVTADVGVVSKEFAQKYPDIVAKYIKVQQKAHDLYQSNPDEAAEALAKGLNIDKADALNQTKELIWLSAKDQLSDKYFGTSAKKGDLAKILKATADFLVEQKAIESAPGQETFDQGINATYIEGALK</sequence>
<evidence type="ECO:0000313" key="8">
    <source>
        <dbReference type="Proteomes" id="UP000198847"/>
    </source>
</evidence>
<dbReference type="InterPro" id="IPR010068">
    <property type="entry name" value="Peri-bd_TauA"/>
</dbReference>
<protein>
    <submittedName>
        <fullName evidence="7">Taurine transport system substrate-binding protein</fullName>
    </submittedName>
</protein>
<keyword evidence="4 5" id="KW-0732">Signal</keyword>
<dbReference type="STRING" id="112903.SAMN04490178_11823"/>
<dbReference type="GO" id="GO:0042597">
    <property type="term" value="C:periplasmic space"/>
    <property type="evidence" value="ECO:0007669"/>
    <property type="project" value="UniProtKB-SubCell"/>
</dbReference>
<keyword evidence="3" id="KW-0813">Transport</keyword>
<evidence type="ECO:0000256" key="2">
    <source>
        <dbReference type="ARBA" id="ARBA00010742"/>
    </source>
</evidence>